<evidence type="ECO:0000313" key="1">
    <source>
        <dbReference type="EMBL" id="CAB3393197.1"/>
    </source>
</evidence>
<dbReference type="EC" id="6.4.1.6" evidence="1"/>
<dbReference type="Proteomes" id="UP000501793">
    <property type="component" value="Chromosome"/>
</dbReference>
<proteinExistence type="predicted"/>
<evidence type="ECO:0000313" key="2">
    <source>
        <dbReference type="Proteomes" id="UP000501793"/>
    </source>
</evidence>
<name>A0ACA8ZAT9_9BACL</name>
<dbReference type="EMBL" id="LR792684">
    <property type="protein sequence ID" value="CAB3393197.1"/>
    <property type="molecule type" value="Genomic_DNA"/>
</dbReference>
<accession>A0ACA8ZAT9</accession>
<protein>
    <submittedName>
        <fullName evidence="1">Acetone carboxylase beta subunit</fullName>
        <ecNumber evidence="1">6.4.1.6</ecNumber>
    </submittedName>
</protein>
<keyword evidence="2" id="KW-1185">Reference proteome</keyword>
<reference evidence="1" key="1">
    <citation type="submission" date="2020-04" db="EMBL/GenBank/DDBJ databases">
        <authorList>
            <person name="Hogendoorn C."/>
        </authorList>
    </citation>
    <scope>NUCLEOTIDE SEQUENCE</scope>
    <source>
        <strain evidence="1">FAVT5</strain>
    </source>
</reference>
<sequence>MAVAQTRPRILAIDAGGTMTDTILVNERGEFVVGKAQSTPEDESLGFVNSLRDALHYWNVPLEEGVSHLVSGIYSGTAMLNRLLERKGQRLGLLVTAGFEDYLRIERGIQTYLGYSYSDRLHLVTHVHNQPLVPRDRIYGIRGRIDVFGEEQIPLYENEVRQAVRELLRKNVAGICITFLHSYVNPSHEKKAKAIAEDVMKELGVSVPLFLSSELYPVSQDFARLNTVLVEAYAAEPSRGQFQRITEKLRALGAKFELRVMASHGGTISTEAKELARTLVSGPIGGVVGAQYLARQLGFENVVCSDIGGTSFDLALITGGQFAIRTQPNMARFVLKLPLVEIDSVGAGTGSFVRLTPSSKRIEIGPDSAGYRIGVSNPDSGVTTVTINDCNVVLGYLNADNFLGGDVKLDRQRAYDAIKKQIADPLGLDVYAAAEGIVSLFQDHLRNEVISRVLGKGYAPENYRLLSYGGGGPVHVAGYTAGLNFEDILVPSWAAGFSAYGCACADFEYRADKTVQVAIAHARADFSAFASAINAAWSELKERVIGEFAKSGIGDSDIEFRHHVRVQYVGQLNDVEIQVPFERIESSDHVQTIVDRFEAAYAKMYSRSARSPELGYLVTTAIITGVAASEKPSLPEEPMGGEQPDGDDVETRPVYYKGGWTEAKVYQMERLKAGNRIKGFAVIESPNTTFVVPTAYEAVLDTHRIFHLKPPSKTIRKTGV</sequence>
<keyword evidence="1" id="KW-0436">Ligase</keyword>
<organism evidence="1 2">
    <name type="scientific">Kyrpidia spormannii</name>
    <dbReference type="NCBI Taxonomy" id="2055160"/>
    <lineage>
        <taxon>Bacteria</taxon>
        <taxon>Bacillati</taxon>
        <taxon>Bacillota</taxon>
        <taxon>Bacilli</taxon>
        <taxon>Bacillales</taxon>
        <taxon>Alicyclobacillaceae</taxon>
        <taxon>Kyrpidia</taxon>
    </lineage>
</organism>
<gene>
    <name evidence="1" type="primary">acxA</name>
    <name evidence="1" type="ORF">FAVT5_2258</name>
</gene>